<name>A0A6J4K2M0_9ACTN</name>
<organism evidence="1">
    <name type="scientific">uncultured Mycobacteriales bacterium</name>
    <dbReference type="NCBI Taxonomy" id="581187"/>
    <lineage>
        <taxon>Bacteria</taxon>
        <taxon>Bacillati</taxon>
        <taxon>Actinomycetota</taxon>
        <taxon>Actinomycetes</taxon>
        <taxon>Mycobacteriales</taxon>
        <taxon>environmental samples</taxon>
    </lineage>
</organism>
<protein>
    <submittedName>
        <fullName evidence="1">Uncharacterized protein</fullName>
    </submittedName>
</protein>
<dbReference type="AlphaFoldDB" id="A0A6J4K2M0"/>
<evidence type="ECO:0000313" key="1">
    <source>
        <dbReference type="EMBL" id="CAA9294043.1"/>
    </source>
</evidence>
<accession>A0A6J4K2M0</accession>
<dbReference type="EMBL" id="CADCTP010000457">
    <property type="protein sequence ID" value="CAA9294043.1"/>
    <property type="molecule type" value="Genomic_DNA"/>
</dbReference>
<gene>
    <name evidence="1" type="ORF">AVDCRST_MAG41-4683</name>
</gene>
<reference evidence="1" key="1">
    <citation type="submission" date="2020-02" db="EMBL/GenBank/DDBJ databases">
        <authorList>
            <person name="Meier V. D."/>
        </authorList>
    </citation>
    <scope>NUCLEOTIDE SEQUENCE</scope>
    <source>
        <strain evidence="1">AVDCRST_MAG41</strain>
    </source>
</reference>
<sequence length="206" mass="22410">MNGVSANWLWPALFVEDSIPRETDLAAADAVDLVASMVDGPTWLRDARFSSISYGVLFARAGAVEPMRIRRRELVVSTRCHPDRLTSGDAAVRWMFFTQILRDLEHVGREYGLGSPPLRDSPDDVPDPRGRPPLLACGHADIGAEMAALEDDEVLVAVPSELPGEDRETAEGRLTRTEEAVSRLLGPSLAGSTAGAAYVWAFPLRT</sequence>
<proteinExistence type="predicted"/>